<organism evidence="6 7">
    <name type="scientific">Psychroflexus salarius</name>
    <dbReference type="NCBI Taxonomy" id="1155689"/>
    <lineage>
        <taxon>Bacteria</taxon>
        <taxon>Pseudomonadati</taxon>
        <taxon>Bacteroidota</taxon>
        <taxon>Flavobacteriia</taxon>
        <taxon>Flavobacteriales</taxon>
        <taxon>Flavobacteriaceae</taxon>
        <taxon>Psychroflexus</taxon>
    </lineage>
</organism>
<proteinExistence type="inferred from homology"/>
<name>A0A1M4WB15_9FLAO</name>
<dbReference type="Gene3D" id="3.40.800.10">
    <property type="entry name" value="Ureohydrolase domain"/>
    <property type="match status" value="1"/>
</dbReference>
<dbReference type="GO" id="GO:0008783">
    <property type="term" value="F:agmatinase activity"/>
    <property type="evidence" value="ECO:0007669"/>
    <property type="project" value="TreeGrafter"/>
</dbReference>
<dbReference type="OrthoDB" id="9788689at2"/>
<gene>
    <name evidence="6" type="ORF">SAMN05444278_105177</name>
</gene>
<dbReference type="SUPFAM" id="SSF52768">
    <property type="entry name" value="Arginase/deacetylase"/>
    <property type="match status" value="1"/>
</dbReference>
<dbReference type="Pfam" id="PF00491">
    <property type="entry name" value="Arginase"/>
    <property type="match status" value="1"/>
</dbReference>
<keyword evidence="7" id="KW-1185">Reference proteome</keyword>
<evidence type="ECO:0000313" key="7">
    <source>
        <dbReference type="Proteomes" id="UP000184462"/>
    </source>
</evidence>
<dbReference type="InterPro" id="IPR006035">
    <property type="entry name" value="Ureohydrolase"/>
</dbReference>
<dbReference type="PROSITE" id="PS51409">
    <property type="entry name" value="ARGINASE_2"/>
    <property type="match status" value="1"/>
</dbReference>
<dbReference type="GO" id="GO:0033389">
    <property type="term" value="P:putrescine biosynthetic process from arginine, via agmatine"/>
    <property type="evidence" value="ECO:0007669"/>
    <property type="project" value="TreeGrafter"/>
</dbReference>
<keyword evidence="3" id="KW-0369">Histidine metabolism</keyword>
<dbReference type="EMBL" id="FQTW01000005">
    <property type="protein sequence ID" value="SHE78355.1"/>
    <property type="molecule type" value="Genomic_DNA"/>
</dbReference>
<dbReference type="RefSeq" id="WP_073193102.1">
    <property type="nucleotide sequence ID" value="NZ_FQTW01000005.1"/>
</dbReference>
<evidence type="ECO:0000313" key="6">
    <source>
        <dbReference type="EMBL" id="SHE78355.1"/>
    </source>
</evidence>
<comment type="similarity">
    <text evidence="5">Belongs to the arginase family.</text>
</comment>
<sequence>MTFNIFTPQKLKNFTKNRSGEVKLGESITCLNSIDELQNRDEQFVILGIPENIGIRANYGASNAHLMWEEFLKAFLNIQSNKYNHPEDVIILGEFNTASLQERALNLELPEQAEVFDDLVQELDEAVSQLIQKIVKSEKIPIVIGGGHNNAYPIIKGVSEALDQKINVLNIDAHTDYRSLEHRHSGNGFSYAKAHQFLDKYAVFGLHKNYTSDAIFQEFEKGKKMKFDLFEDLVHLTTLDKTVHFKSMMNFLDNKFGLELDCDAIENFPSSASTPSGFSMADIRTFIKVTRNSQSKYLHICEAQPSKHFNSGKALAYFVSDYIRKNKS</sequence>
<keyword evidence="4" id="KW-0464">Manganese</keyword>
<evidence type="ECO:0000256" key="5">
    <source>
        <dbReference type="PROSITE-ProRule" id="PRU00742"/>
    </source>
</evidence>
<evidence type="ECO:0000256" key="2">
    <source>
        <dbReference type="ARBA" id="ARBA00022801"/>
    </source>
</evidence>
<dbReference type="AlphaFoldDB" id="A0A1M4WB15"/>
<dbReference type="PANTHER" id="PTHR11358:SF35">
    <property type="entry name" value="FORMIMIDOYLGLUTAMASE"/>
    <property type="match status" value="1"/>
</dbReference>
<dbReference type="Proteomes" id="UP000184462">
    <property type="component" value="Unassembled WGS sequence"/>
</dbReference>
<dbReference type="InterPro" id="IPR023696">
    <property type="entry name" value="Ureohydrolase_dom_sf"/>
</dbReference>
<accession>A0A1M4WB15</accession>
<evidence type="ECO:0000256" key="4">
    <source>
        <dbReference type="ARBA" id="ARBA00023211"/>
    </source>
</evidence>
<protein>
    <submittedName>
        <fullName evidence="6">Formiminoglutamase</fullName>
    </submittedName>
</protein>
<dbReference type="STRING" id="1155689.SAMN05444278_105177"/>
<dbReference type="CDD" id="cd09988">
    <property type="entry name" value="Formimidoylglutamase"/>
    <property type="match status" value="1"/>
</dbReference>
<dbReference type="GO" id="GO:0006547">
    <property type="term" value="P:L-histidine metabolic process"/>
    <property type="evidence" value="ECO:0007669"/>
    <property type="project" value="UniProtKB-KW"/>
</dbReference>
<reference evidence="6 7" key="1">
    <citation type="submission" date="2016-11" db="EMBL/GenBank/DDBJ databases">
        <authorList>
            <person name="Jaros S."/>
            <person name="Januszkiewicz K."/>
            <person name="Wedrychowicz H."/>
        </authorList>
    </citation>
    <scope>NUCLEOTIDE SEQUENCE [LARGE SCALE GENOMIC DNA]</scope>
    <source>
        <strain evidence="6 7">DSM 25661</strain>
    </source>
</reference>
<dbReference type="GO" id="GO:0046872">
    <property type="term" value="F:metal ion binding"/>
    <property type="evidence" value="ECO:0007669"/>
    <property type="project" value="UniProtKB-KW"/>
</dbReference>
<evidence type="ECO:0000256" key="1">
    <source>
        <dbReference type="ARBA" id="ARBA00022723"/>
    </source>
</evidence>
<keyword evidence="1" id="KW-0479">Metal-binding</keyword>
<dbReference type="PANTHER" id="PTHR11358">
    <property type="entry name" value="ARGINASE/AGMATINASE"/>
    <property type="match status" value="1"/>
</dbReference>
<evidence type="ECO:0000256" key="3">
    <source>
        <dbReference type="ARBA" id="ARBA00022808"/>
    </source>
</evidence>
<keyword evidence="2" id="KW-0378">Hydrolase</keyword>